<dbReference type="InterPro" id="IPR001872">
    <property type="entry name" value="Peptidase_A8"/>
</dbReference>
<feature type="active site" evidence="9">
    <location>
        <position position="127"/>
    </location>
</feature>
<dbReference type="EMBL" id="WAJS01000027">
    <property type="protein sequence ID" value="KAB1643691.1"/>
    <property type="molecule type" value="Genomic_DNA"/>
</dbReference>
<evidence type="ECO:0000256" key="5">
    <source>
        <dbReference type="ARBA" id="ARBA00022750"/>
    </source>
</evidence>
<feature type="transmembrane region" description="Helical" evidence="9">
    <location>
        <begin position="73"/>
        <end position="92"/>
    </location>
</feature>
<keyword evidence="2 9" id="KW-1003">Cell membrane</keyword>
<evidence type="ECO:0000313" key="12">
    <source>
        <dbReference type="EMBL" id="KAB1643691.1"/>
    </source>
</evidence>
<gene>
    <name evidence="9 12" type="primary">lspA</name>
    <name evidence="12" type="ORF">F8D48_08640</name>
</gene>
<dbReference type="GO" id="GO:0004190">
    <property type="term" value="F:aspartic-type endopeptidase activity"/>
    <property type="evidence" value="ECO:0007669"/>
    <property type="project" value="UniProtKB-UniRule"/>
</dbReference>
<dbReference type="Pfam" id="PF01252">
    <property type="entry name" value="Peptidase_A8"/>
    <property type="match status" value="1"/>
</dbReference>
<organism evidence="12 13">
    <name type="scientific">Adlercreutzia muris</name>
    <dbReference type="NCBI Taxonomy" id="1796610"/>
    <lineage>
        <taxon>Bacteria</taxon>
        <taxon>Bacillati</taxon>
        <taxon>Actinomycetota</taxon>
        <taxon>Coriobacteriia</taxon>
        <taxon>Eggerthellales</taxon>
        <taxon>Eggerthellaceae</taxon>
        <taxon>Adlercreutzia</taxon>
    </lineage>
</organism>
<dbReference type="PANTHER" id="PTHR33695">
    <property type="entry name" value="LIPOPROTEIN SIGNAL PEPTIDASE"/>
    <property type="match status" value="1"/>
</dbReference>
<accession>A0A7C8BQD7</accession>
<reference evidence="12 13" key="1">
    <citation type="submission" date="2019-09" db="EMBL/GenBank/DDBJ databases">
        <title>Whole genome shotgun sequencing (WGS) of Ellagibacter isourolithinifaciens DSM 104140(T) and Adlercreutzia muris DSM 29508(T).</title>
        <authorList>
            <person name="Stoll D.A."/>
            <person name="Danylec N."/>
            <person name="Huch M."/>
        </authorList>
    </citation>
    <scope>NUCLEOTIDE SEQUENCE [LARGE SCALE GENOMIC DNA]</scope>
    <source>
        <strain evidence="12 13">DSM 29508</strain>
    </source>
</reference>
<evidence type="ECO:0000313" key="13">
    <source>
        <dbReference type="Proteomes" id="UP000479639"/>
    </source>
</evidence>
<dbReference type="PANTHER" id="PTHR33695:SF1">
    <property type="entry name" value="LIPOPROTEIN SIGNAL PEPTIDASE"/>
    <property type="match status" value="1"/>
</dbReference>
<comment type="catalytic activity">
    <reaction evidence="9 10">
        <text>Release of signal peptides from bacterial membrane prolipoproteins. Hydrolyzes -Xaa-Yaa-Zaa-|-(S,diacylglyceryl)Cys-, in which Xaa is hydrophobic (preferably Leu), and Yaa (Ala or Ser) and Zaa (Gly or Ala) have small, neutral side chains.</text>
        <dbReference type="EC" id="3.4.23.36"/>
    </reaction>
</comment>
<feature type="transmembrane region" description="Helical" evidence="9">
    <location>
        <begin position="15"/>
        <end position="36"/>
    </location>
</feature>
<keyword evidence="7 9" id="KW-1133">Transmembrane helix</keyword>
<evidence type="ECO:0000256" key="4">
    <source>
        <dbReference type="ARBA" id="ARBA00022692"/>
    </source>
</evidence>
<keyword evidence="6 9" id="KW-0378">Hydrolase</keyword>
<feature type="transmembrane region" description="Helical" evidence="9">
    <location>
        <begin position="137"/>
        <end position="159"/>
    </location>
</feature>
<dbReference type="AlphaFoldDB" id="A0A7C8BQD7"/>
<proteinExistence type="inferred from homology"/>
<dbReference type="HAMAP" id="MF_00161">
    <property type="entry name" value="LspA"/>
    <property type="match status" value="1"/>
</dbReference>
<dbReference type="EC" id="3.4.23.36" evidence="9"/>
<evidence type="ECO:0000256" key="9">
    <source>
        <dbReference type="HAMAP-Rule" id="MF_00161"/>
    </source>
</evidence>
<dbReference type="UniPathway" id="UPA00665"/>
<dbReference type="Proteomes" id="UP000479639">
    <property type="component" value="Unassembled WGS sequence"/>
</dbReference>
<protein>
    <recommendedName>
        <fullName evidence="9">Lipoprotein signal peptidase</fullName>
        <ecNumber evidence="9">3.4.23.36</ecNumber>
    </recommendedName>
    <alternativeName>
        <fullName evidence="9">Prolipoprotein signal peptidase</fullName>
    </alternativeName>
    <alternativeName>
        <fullName evidence="9">Signal peptidase II</fullName>
        <shortName evidence="9">SPase II</shortName>
    </alternativeName>
</protein>
<keyword evidence="4 9" id="KW-0812">Transmembrane</keyword>
<feature type="transmembrane region" description="Helical" evidence="9">
    <location>
        <begin position="99"/>
        <end position="117"/>
    </location>
</feature>
<evidence type="ECO:0000256" key="7">
    <source>
        <dbReference type="ARBA" id="ARBA00022989"/>
    </source>
</evidence>
<dbReference type="PRINTS" id="PR00781">
    <property type="entry name" value="LIPOSIGPTASE"/>
</dbReference>
<comment type="function">
    <text evidence="9 10">This protein specifically catalyzes the removal of signal peptides from prolipoproteins.</text>
</comment>
<dbReference type="RefSeq" id="WP_135969885.1">
    <property type="nucleotide sequence ID" value="NZ_JANJZI010000001.1"/>
</dbReference>
<keyword evidence="3 9" id="KW-0645">Protease</keyword>
<comment type="caution">
    <text evidence="12">The sequence shown here is derived from an EMBL/GenBank/DDBJ whole genome shotgun (WGS) entry which is preliminary data.</text>
</comment>
<evidence type="ECO:0000256" key="1">
    <source>
        <dbReference type="ARBA" id="ARBA00006139"/>
    </source>
</evidence>
<evidence type="ECO:0000256" key="2">
    <source>
        <dbReference type="ARBA" id="ARBA00022475"/>
    </source>
</evidence>
<feature type="active site" evidence="9">
    <location>
        <position position="143"/>
    </location>
</feature>
<keyword evidence="8 9" id="KW-0472">Membrane</keyword>
<dbReference type="GO" id="GO:0005886">
    <property type="term" value="C:plasma membrane"/>
    <property type="evidence" value="ECO:0007669"/>
    <property type="project" value="UniProtKB-SubCell"/>
</dbReference>
<comment type="pathway">
    <text evidence="9">Protein modification; lipoprotein biosynthesis (signal peptide cleavage).</text>
</comment>
<evidence type="ECO:0000256" key="6">
    <source>
        <dbReference type="ARBA" id="ARBA00022801"/>
    </source>
</evidence>
<dbReference type="GO" id="GO:0006508">
    <property type="term" value="P:proteolysis"/>
    <property type="evidence" value="ECO:0007669"/>
    <property type="project" value="UniProtKB-KW"/>
</dbReference>
<comment type="similarity">
    <text evidence="1 9 11">Belongs to the peptidase A8 family.</text>
</comment>
<keyword evidence="13" id="KW-1185">Reference proteome</keyword>
<comment type="subcellular location">
    <subcellularLocation>
        <location evidence="9">Cell membrane</location>
        <topology evidence="9">Multi-pass membrane protein</topology>
    </subcellularLocation>
</comment>
<evidence type="ECO:0000256" key="10">
    <source>
        <dbReference type="RuleBase" id="RU000594"/>
    </source>
</evidence>
<evidence type="ECO:0000256" key="11">
    <source>
        <dbReference type="RuleBase" id="RU004181"/>
    </source>
</evidence>
<dbReference type="PROSITE" id="PS00855">
    <property type="entry name" value="SPASE_II"/>
    <property type="match status" value="1"/>
</dbReference>
<name>A0A7C8BQD7_9ACTN</name>
<evidence type="ECO:0000256" key="8">
    <source>
        <dbReference type="ARBA" id="ARBA00023136"/>
    </source>
</evidence>
<sequence>MAVGADKRPLRGRNLILFAVVAVLWLGADIATKAYFNGFPAGSVVAGPFLGLVQFRVAHNTGAAWGMFGDSTFALGVLSLAVCAALTAYLILVSRRASVIEVLGGALIVAGGLGNALDRFTLGYVVDFIDTTFISFPTFNVADIGVTCGFVLFFAGMLWSMRGDGASTATGAPAPARGEEGE</sequence>
<evidence type="ECO:0000256" key="3">
    <source>
        <dbReference type="ARBA" id="ARBA00022670"/>
    </source>
</evidence>
<keyword evidence="5 9" id="KW-0064">Aspartyl protease</keyword>
<dbReference type="NCBIfam" id="TIGR00077">
    <property type="entry name" value="lspA"/>
    <property type="match status" value="1"/>
</dbReference>